<keyword evidence="2 6" id="KW-0813">Transport</keyword>
<accession>A0A1H2ND75</accession>
<keyword evidence="3 6" id="KW-0812">Transmembrane</keyword>
<feature type="transmembrane region" description="Helical" evidence="6">
    <location>
        <begin position="80"/>
        <end position="100"/>
    </location>
</feature>
<feature type="transmembrane region" description="Helical" evidence="6">
    <location>
        <begin position="107"/>
        <end position="129"/>
    </location>
</feature>
<dbReference type="InterPro" id="IPR001204">
    <property type="entry name" value="Phos_transporter"/>
</dbReference>
<keyword evidence="9" id="KW-1185">Reference proteome</keyword>
<keyword evidence="4 6" id="KW-1133">Transmembrane helix</keyword>
<evidence type="ECO:0000256" key="3">
    <source>
        <dbReference type="ARBA" id="ARBA00022692"/>
    </source>
</evidence>
<evidence type="ECO:0000256" key="1">
    <source>
        <dbReference type="ARBA" id="ARBA00004141"/>
    </source>
</evidence>
<dbReference type="GO" id="GO:0005315">
    <property type="term" value="F:phosphate transmembrane transporter activity"/>
    <property type="evidence" value="ECO:0007669"/>
    <property type="project" value="InterPro"/>
</dbReference>
<dbReference type="PANTHER" id="PTHR11101:SF54">
    <property type="entry name" value="LOW-AFFINITY INORGANIC PHOSPHATE TRANSPORTER-RELATED"/>
    <property type="match status" value="1"/>
</dbReference>
<feature type="transmembrane region" description="Helical" evidence="6">
    <location>
        <begin position="217"/>
        <end position="236"/>
    </location>
</feature>
<dbReference type="Proteomes" id="UP000198825">
    <property type="component" value="Chromosome I"/>
</dbReference>
<feature type="transmembrane region" description="Helical" evidence="6">
    <location>
        <begin position="195"/>
        <end position="211"/>
    </location>
</feature>
<sequence>MSLLFIVIAVVLVALIFDFTNGFHDSANAMAGPIATGALTARKAVIIAAVLNVVGACLSTEVAKTISGGFFDERLVNPSMVLAGLVGAIVWNLLTWLFGIPSSSSHALFGGLIGAVVVGAGLSSVHGWVVVSKVLLPAVMAPLVAGLAAAVSTKIAYRITRRTPSGRTNTGFKYAQAFTASLVALAHGTSDGQKTMGVITLVLIAGGFQAVGTGPHWWVILAAGVAIGLGTYSGGWRIMRTLGKGIVDIDTPQGATSGAATTATILASSHLGFGLSTTHVATGAILGSGVGRDGGEVRWGMARKLVVAWLLTLPGAAIIGGLAALLAERGAVGPVVLLVLLAAVCVVIWVVSRRNQVTSHNVTDSREVMVLASATPSTYPEDPRLAPAKGSGRAGGKAKKKPKKIKSGV</sequence>
<feature type="transmembrane region" description="Helical" evidence="6">
    <location>
        <begin position="331"/>
        <end position="351"/>
    </location>
</feature>
<keyword evidence="6" id="KW-0592">Phosphate transport</keyword>
<organism evidence="8 9">
    <name type="scientific">Microlunatus sagamiharensis</name>
    <dbReference type="NCBI Taxonomy" id="546874"/>
    <lineage>
        <taxon>Bacteria</taxon>
        <taxon>Bacillati</taxon>
        <taxon>Actinomycetota</taxon>
        <taxon>Actinomycetes</taxon>
        <taxon>Propionibacteriales</taxon>
        <taxon>Propionibacteriaceae</taxon>
        <taxon>Microlunatus</taxon>
    </lineage>
</organism>
<dbReference type="GO" id="GO:0016020">
    <property type="term" value="C:membrane"/>
    <property type="evidence" value="ECO:0007669"/>
    <property type="project" value="UniProtKB-SubCell"/>
</dbReference>
<evidence type="ECO:0000256" key="4">
    <source>
        <dbReference type="ARBA" id="ARBA00022989"/>
    </source>
</evidence>
<evidence type="ECO:0000256" key="2">
    <source>
        <dbReference type="ARBA" id="ARBA00022448"/>
    </source>
</evidence>
<evidence type="ECO:0000313" key="9">
    <source>
        <dbReference type="Proteomes" id="UP000198825"/>
    </source>
</evidence>
<evidence type="ECO:0000256" key="5">
    <source>
        <dbReference type="ARBA" id="ARBA00023136"/>
    </source>
</evidence>
<evidence type="ECO:0000313" key="8">
    <source>
        <dbReference type="EMBL" id="SDV02796.1"/>
    </source>
</evidence>
<comment type="similarity">
    <text evidence="6">Belongs to the inorganic phosphate transporter (PiT) (TC 2.A.20) family.</text>
</comment>
<dbReference type="EMBL" id="LT629799">
    <property type="protein sequence ID" value="SDV02796.1"/>
    <property type="molecule type" value="Genomic_DNA"/>
</dbReference>
<reference evidence="9" key="1">
    <citation type="submission" date="2016-10" db="EMBL/GenBank/DDBJ databases">
        <authorList>
            <person name="Varghese N."/>
            <person name="Submissions S."/>
        </authorList>
    </citation>
    <scope>NUCLEOTIDE SEQUENCE [LARGE SCALE GENOMIC DNA]</scope>
    <source>
        <strain evidence="9">DSM 21743</strain>
    </source>
</reference>
<dbReference type="STRING" id="546874.SAMN04488544_3697"/>
<feature type="region of interest" description="Disordered" evidence="7">
    <location>
        <begin position="373"/>
        <end position="409"/>
    </location>
</feature>
<gene>
    <name evidence="8" type="ORF">SAMN04488544_3697</name>
</gene>
<protein>
    <recommendedName>
        <fullName evidence="6">Phosphate transporter</fullName>
    </recommendedName>
</protein>
<dbReference type="Pfam" id="PF01384">
    <property type="entry name" value="PHO4"/>
    <property type="match status" value="1"/>
</dbReference>
<proteinExistence type="inferred from homology"/>
<feature type="transmembrane region" description="Helical" evidence="6">
    <location>
        <begin position="305"/>
        <end position="325"/>
    </location>
</feature>
<feature type="compositionally biased region" description="Basic residues" evidence="7">
    <location>
        <begin position="396"/>
        <end position="409"/>
    </location>
</feature>
<dbReference type="PANTHER" id="PTHR11101">
    <property type="entry name" value="PHOSPHATE TRANSPORTER"/>
    <property type="match status" value="1"/>
</dbReference>
<dbReference type="AlphaFoldDB" id="A0A1H2ND75"/>
<feature type="transmembrane region" description="Helical" evidence="6">
    <location>
        <begin position="135"/>
        <end position="157"/>
    </location>
</feature>
<evidence type="ECO:0000256" key="7">
    <source>
        <dbReference type="SAM" id="MobiDB-lite"/>
    </source>
</evidence>
<comment type="subcellular location">
    <subcellularLocation>
        <location evidence="1 6">Membrane</location>
        <topology evidence="1 6">Multi-pass membrane protein</topology>
    </subcellularLocation>
</comment>
<evidence type="ECO:0000256" key="6">
    <source>
        <dbReference type="RuleBase" id="RU363058"/>
    </source>
</evidence>
<name>A0A1H2ND75_9ACTN</name>
<dbReference type="GO" id="GO:0035435">
    <property type="term" value="P:phosphate ion transmembrane transport"/>
    <property type="evidence" value="ECO:0007669"/>
    <property type="project" value="TreeGrafter"/>
</dbReference>
<keyword evidence="5 6" id="KW-0472">Membrane</keyword>